<evidence type="ECO:0000313" key="2">
    <source>
        <dbReference type="EMBL" id="HFM96597.1"/>
    </source>
</evidence>
<reference evidence="2" key="1">
    <citation type="journal article" date="2020" name="mSystems">
        <title>Genome- and Community-Level Interaction Insights into Carbon Utilization and Element Cycling Functions of Hydrothermarchaeota in Hydrothermal Sediment.</title>
        <authorList>
            <person name="Zhou Z."/>
            <person name="Liu Y."/>
            <person name="Xu W."/>
            <person name="Pan J."/>
            <person name="Luo Z.H."/>
            <person name="Li M."/>
        </authorList>
    </citation>
    <scope>NUCLEOTIDE SEQUENCE [LARGE SCALE GENOMIC DNA]</scope>
    <source>
        <strain evidence="2">SpSt-418</strain>
    </source>
</reference>
<name>A0A7C3PL09_9CYAN</name>
<proteinExistence type="predicted"/>
<dbReference type="InterPro" id="IPR018247">
    <property type="entry name" value="EF_Hand_1_Ca_BS"/>
</dbReference>
<organism evidence="2">
    <name type="scientific">Oscillatoriales cyanobacterium SpSt-418</name>
    <dbReference type="NCBI Taxonomy" id="2282169"/>
    <lineage>
        <taxon>Bacteria</taxon>
        <taxon>Bacillati</taxon>
        <taxon>Cyanobacteriota</taxon>
        <taxon>Cyanophyceae</taxon>
        <taxon>Oscillatoriophycideae</taxon>
        <taxon>Oscillatoriales</taxon>
    </lineage>
</organism>
<sequence>MLAQFRNLLTVGFGVAIALSATPAQAFNITFDFSFIDADEDVSNDPQLSGSFFAEDANSNGRLDYSEFTAFTSLFTAPGESVTWALADLSADSYYVSPSNYLLASTNATGTFSSNSLPDLFSGGSAAAFTEVSTTFSYLDGSPLKFDPAVAVPEPMTITGLALAGAGLITARRRKQA</sequence>
<dbReference type="EMBL" id="DSRU01000036">
    <property type="protein sequence ID" value="HFM96597.1"/>
    <property type="molecule type" value="Genomic_DNA"/>
</dbReference>
<keyword evidence="1" id="KW-0732">Signal</keyword>
<gene>
    <name evidence="2" type="ORF">ENR64_02300</name>
</gene>
<dbReference type="InterPro" id="IPR013424">
    <property type="entry name" value="Ice-binding_C"/>
</dbReference>
<accession>A0A7C3PL09</accession>
<dbReference type="AlphaFoldDB" id="A0A7C3PL09"/>
<protein>
    <submittedName>
        <fullName evidence="2">PEP-CTERM sorting domain-containing protein</fullName>
    </submittedName>
</protein>
<feature type="signal peptide" evidence="1">
    <location>
        <begin position="1"/>
        <end position="26"/>
    </location>
</feature>
<comment type="caution">
    <text evidence="2">The sequence shown here is derived from an EMBL/GenBank/DDBJ whole genome shotgun (WGS) entry which is preliminary data.</text>
</comment>
<feature type="chain" id="PRO_5027638987" evidence="1">
    <location>
        <begin position="27"/>
        <end position="177"/>
    </location>
</feature>
<dbReference type="NCBIfam" id="TIGR02595">
    <property type="entry name" value="PEP_CTERM"/>
    <property type="match status" value="1"/>
</dbReference>
<evidence type="ECO:0000256" key="1">
    <source>
        <dbReference type="SAM" id="SignalP"/>
    </source>
</evidence>
<dbReference type="PROSITE" id="PS00018">
    <property type="entry name" value="EF_HAND_1"/>
    <property type="match status" value="1"/>
</dbReference>